<keyword evidence="2" id="KW-1185">Reference proteome</keyword>
<evidence type="ECO:0000313" key="2">
    <source>
        <dbReference type="Proteomes" id="UP001230649"/>
    </source>
</evidence>
<sequence>MIYGGELRGPKPSGSKSKVHLQLNPSKRTRVSTTTRDASLSESEGTDDNVNASESGSGSGSGSGSESDSDNDQEDMLNAVEAYNRSMLGLGSSATAGSASKAKSKGKGKARDDEDDSASETDEFDMGVDDLKDMLSGSEDSDEDEESGELYDEDEEFGGIAASEPPEPEAIPTVVYADSAAHTHAKVSKADYKRFMSSKSAKILASDNPALALDSRKRKAQEDGDEEEQSNLSLDKSLHSLLMTSLIPNAHEASRPVEKRNQMSSRLLELANVTGLGEGKSKLAETSHKDHSARMRNAIAQARVDRGEKARVQAQAAGSWVKGIGGLGDSGSGGRGQTLAQQKRGEKSMARKDRDRGLAMGIGKFKGGILTLDKGEIARGSSSGSGGRGRGGKSRGGGGRGRGKRRD</sequence>
<proteinExistence type="predicted"/>
<dbReference type="Proteomes" id="UP001230649">
    <property type="component" value="Unassembled WGS sequence"/>
</dbReference>
<protein>
    <submittedName>
        <fullName evidence="1">Uncharacterized protein</fullName>
    </submittedName>
</protein>
<dbReference type="EMBL" id="JASBWS010000053">
    <property type="protein sequence ID" value="KAJ9104395.1"/>
    <property type="molecule type" value="Genomic_DNA"/>
</dbReference>
<gene>
    <name evidence="1" type="ORF">QFC20_004531</name>
</gene>
<name>A0ACC2VY39_9TREE</name>
<organism evidence="1 2">
    <name type="scientific">Naganishia adeliensis</name>
    <dbReference type="NCBI Taxonomy" id="92952"/>
    <lineage>
        <taxon>Eukaryota</taxon>
        <taxon>Fungi</taxon>
        <taxon>Dikarya</taxon>
        <taxon>Basidiomycota</taxon>
        <taxon>Agaricomycotina</taxon>
        <taxon>Tremellomycetes</taxon>
        <taxon>Filobasidiales</taxon>
        <taxon>Filobasidiaceae</taxon>
        <taxon>Naganishia</taxon>
    </lineage>
</organism>
<comment type="caution">
    <text evidence="1">The sequence shown here is derived from an EMBL/GenBank/DDBJ whole genome shotgun (WGS) entry which is preliminary data.</text>
</comment>
<accession>A0ACC2VY39</accession>
<evidence type="ECO:0000313" key="1">
    <source>
        <dbReference type="EMBL" id="KAJ9104395.1"/>
    </source>
</evidence>
<reference evidence="1" key="1">
    <citation type="submission" date="2023-04" db="EMBL/GenBank/DDBJ databases">
        <title>Draft Genome sequencing of Naganishia species isolated from polar environments using Oxford Nanopore Technology.</title>
        <authorList>
            <person name="Leo P."/>
            <person name="Venkateswaran K."/>
        </authorList>
    </citation>
    <scope>NUCLEOTIDE SEQUENCE</scope>
    <source>
        <strain evidence="1">MNA-CCFEE 5262</strain>
    </source>
</reference>